<sequence>MEWKEITTLDEWQGYLAQSKEQPLLVMKHSTRCPVSADAWKECEAFIKGVPSKGVNYLLVKVIESREVSNQIAQDLHVQHKSPQTILVKNGESIWNTSHWHITKDSLTEAVTPL</sequence>
<organism evidence="1 2">
    <name type="scientific">Marininema halotolerans</name>
    <dbReference type="NCBI Taxonomy" id="1155944"/>
    <lineage>
        <taxon>Bacteria</taxon>
        <taxon>Bacillati</taxon>
        <taxon>Bacillota</taxon>
        <taxon>Bacilli</taxon>
        <taxon>Bacillales</taxon>
        <taxon>Thermoactinomycetaceae</taxon>
        <taxon>Marininema</taxon>
    </lineage>
</organism>
<reference evidence="2" key="1">
    <citation type="submission" date="2016-10" db="EMBL/GenBank/DDBJ databases">
        <authorList>
            <person name="Varghese N."/>
            <person name="Submissions S."/>
        </authorList>
    </citation>
    <scope>NUCLEOTIDE SEQUENCE [LARGE SCALE GENOMIC DNA]</scope>
    <source>
        <strain evidence="2">DSM 45789</strain>
    </source>
</reference>
<accession>A0A1I6PX33</accession>
<dbReference type="Gene3D" id="3.40.30.10">
    <property type="entry name" value="Glutaredoxin"/>
    <property type="match status" value="1"/>
</dbReference>
<dbReference type="Pfam" id="PF11009">
    <property type="entry name" value="BrxC"/>
    <property type="match status" value="1"/>
</dbReference>
<dbReference type="EMBL" id="FPAA01000002">
    <property type="protein sequence ID" value="SFS44658.1"/>
    <property type="molecule type" value="Genomic_DNA"/>
</dbReference>
<dbReference type="NCBIfam" id="TIGR04019">
    <property type="entry name" value="B_thiol_YtxJ"/>
    <property type="match status" value="1"/>
</dbReference>
<evidence type="ECO:0000313" key="2">
    <source>
        <dbReference type="Proteomes" id="UP000198660"/>
    </source>
</evidence>
<dbReference type="AlphaFoldDB" id="A0A1I6PX33"/>
<name>A0A1I6PX33_9BACL</name>
<evidence type="ECO:0000313" key="1">
    <source>
        <dbReference type="EMBL" id="SFS44658.1"/>
    </source>
</evidence>
<dbReference type="Proteomes" id="UP000198660">
    <property type="component" value="Unassembled WGS sequence"/>
</dbReference>
<dbReference type="InterPro" id="IPR036249">
    <property type="entry name" value="Thioredoxin-like_sf"/>
</dbReference>
<dbReference type="InterPro" id="IPR022551">
    <property type="entry name" value="BrxC"/>
</dbReference>
<proteinExistence type="predicted"/>
<keyword evidence="2" id="KW-1185">Reference proteome</keyword>
<protein>
    <submittedName>
        <fullName evidence="1">Bacillithiol system protein YtxJ</fullName>
    </submittedName>
</protein>
<dbReference type="SUPFAM" id="SSF52833">
    <property type="entry name" value="Thioredoxin-like"/>
    <property type="match status" value="1"/>
</dbReference>
<dbReference type="OrthoDB" id="677051at2"/>
<gene>
    <name evidence="1" type="ORF">SAMN05444972_102189</name>
</gene>